<name>A0A2T0B3J8_9CLOT</name>
<protein>
    <submittedName>
        <fullName evidence="4">Phage capsid family protein</fullName>
    </submittedName>
</protein>
<feature type="coiled-coil region" evidence="2">
    <location>
        <begin position="4"/>
        <end position="53"/>
    </location>
</feature>
<sequence>MNLSKELRELLQNLEEKKSKVRNLIAEDKVVEAENLMEEVRALQKKVALQQELEAAEKFDMEDGTLLNDNSDTDKDLEAEYKRVFLKGLRKQRITADDYSIINEYKAAMHEGGVSTDSDGDMGIIVPEDIQTKINELMRSMNDLSKIIRVEKVKALSGSRVLEKDEDMVPFQVVDEYGEIKEIDNPKFTPVTYKLVKRAGFLPITNELLKDSDQNIIAYVTRWIAKKHVVTKNSLIIEILKSLSSKDLKDIKAIKKVLNVDLDPALSLSSKIITNQDGFQWLDEQEDGNGRPLLQDDITQPGKKLFKGRPIAVVANRTLPSTGTTTVKAPFIVGNFKELMVLFNQGVYELASTTTGGDAWRRDTTELRTITRDDCVKWDTDAAVFGKLTISTTGA</sequence>
<comment type="caution">
    <text evidence="4">The sequence shown here is derived from an EMBL/GenBank/DDBJ whole genome shotgun (WGS) entry which is preliminary data.</text>
</comment>
<feature type="domain" description="Phage capsid-like C-terminal" evidence="3">
    <location>
        <begin position="123"/>
        <end position="387"/>
    </location>
</feature>
<evidence type="ECO:0000256" key="1">
    <source>
        <dbReference type="ARBA" id="ARBA00004328"/>
    </source>
</evidence>
<proteinExistence type="predicted"/>
<dbReference type="EMBL" id="PVXO01000044">
    <property type="protein sequence ID" value="PRR78446.1"/>
    <property type="molecule type" value="Genomic_DNA"/>
</dbReference>
<evidence type="ECO:0000259" key="3">
    <source>
        <dbReference type="Pfam" id="PF05065"/>
    </source>
</evidence>
<reference evidence="4 5" key="1">
    <citation type="submission" date="2018-03" db="EMBL/GenBank/DDBJ databases">
        <title>Genome sequence of Clostridium liquoris DSM 100320.</title>
        <authorList>
            <person name="Poehlein A."/>
            <person name="Daniel R."/>
        </authorList>
    </citation>
    <scope>NUCLEOTIDE SEQUENCE [LARGE SCALE GENOMIC DNA]</scope>
    <source>
        <strain evidence="4 5">DSM 100320</strain>
    </source>
</reference>
<accession>A0A2T0B3J8</accession>
<evidence type="ECO:0000256" key="2">
    <source>
        <dbReference type="SAM" id="Coils"/>
    </source>
</evidence>
<dbReference type="InterPro" id="IPR054612">
    <property type="entry name" value="Phage_capsid-like_C"/>
</dbReference>
<organism evidence="4 5">
    <name type="scientific">Clostridium liquoris</name>
    <dbReference type="NCBI Taxonomy" id="1289519"/>
    <lineage>
        <taxon>Bacteria</taxon>
        <taxon>Bacillati</taxon>
        <taxon>Bacillota</taxon>
        <taxon>Clostridia</taxon>
        <taxon>Eubacteriales</taxon>
        <taxon>Clostridiaceae</taxon>
        <taxon>Clostridium</taxon>
    </lineage>
</organism>
<dbReference type="AlphaFoldDB" id="A0A2T0B3J8"/>
<evidence type="ECO:0000313" key="5">
    <source>
        <dbReference type="Proteomes" id="UP000239706"/>
    </source>
</evidence>
<keyword evidence="2" id="KW-0175">Coiled coil</keyword>
<gene>
    <name evidence="4" type="ORF">CLLI_15300</name>
</gene>
<keyword evidence="5" id="KW-1185">Reference proteome</keyword>
<dbReference type="Pfam" id="PF05065">
    <property type="entry name" value="Phage_capsid"/>
    <property type="match status" value="1"/>
</dbReference>
<dbReference type="InterPro" id="IPR024455">
    <property type="entry name" value="Phage_capsid"/>
</dbReference>
<dbReference type="Proteomes" id="UP000239706">
    <property type="component" value="Unassembled WGS sequence"/>
</dbReference>
<evidence type="ECO:0000313" key="4">
    <source>
        <dbReference type="EMBL" id="PRR78446.1"/>
    </source>
</evidence>
<comment type="subcellular location">
    <subcellularLocation>
        <location evidence="1">Virion</location>
    </subcellularLocation>
</comment>
<dbReference type="SUPFAM" id="SSF56563">
    <property type="entry name" value="Major capsid protein gp5"/>
    <property type="match status" value="1"/>
</dbReference>
<dbReference type="NCBIfam" id="TIGR01554">
    <property type="entry name" value="major_cap_HK97"/>
    <property type="match status" value="1"/>
</dbReference>